<proteinExistence type="predicted"/>
<dbReference type="Proteomes" id="UP001526430">
    <property type="component" value="Unassembled WGS sequence"/>
</dbReference>
<accession>A0ABT3NXM7</accession>
<dbReference type="EMBL" id="JAPFQI010000012">
    <property type="protein sequence ID" value="MCW8086927.1"/>
    <property type="molecule type" value="Genomic_DNA"/>
</dbReference>
<protein>
    <submittedName>
        <fullName evidence="1">Uncharacterized protein</fullName>
    </submittedName>
</protein>
<name>A0ABT3NXM7_9PROT</name>
<sequence length="361" mass="40041">MGEASGGAIPPNAARLGAWERLEISREGLTLAGWARREDGTPPVAFELGWDRHRVQIQIPPQGPEAHGHAIGFQTHVGIPFDPHEDWSSAALSALWADGDRLLLPPTPALEEALFRFFRFEDFKSFQLLFQNPAFRVNDPLLQAHGAARALRIAGDDVEFRLAGTIVALYRAIEEGSFRREEAERLMTLWQEEQAGLGAEATGTRLRWVTSTHLAAGYAALAWGDSSRARAEFTAVTGFADRLETWPQFLSNLGIATMVAGLLAHDADEHAAAARLLEDAERMYPRGVAPLRIWNFHMFEELRAALHVWQRCFVLKKILEREEAAHILPRGSKVALSEVSLTVRRLVERGLVRDVVVAAPG</sequence>
<comment type="caution">
    <text evidence="1">The sequence shown here is derived from an EMBL/GenBank/DDBJ whole genome shotgun (WGS) entry which is preliminary data.</text>
</comment>
<reference evidence="1 2" key="1">
    <citation type="submission" date="2022-10" db="EMBL/GenBank/DDBJ databases">
        <title>Roseococcus glaciei nov., sp. nov., isolated from glacier.</title>
        <authorList>
            <person name="Liu Q."/>
            <person name="Xin Y.-H."/>
        </authorList>
    </citation>
    <scope>NUCLEOTIDE SEQUENCE [LARGE SCALE GENOMIC DNA]</scope>
    <source>
        <strain evidence="1 2">MDT2-1-1</strain>
    </source>
</reference>
<keyword evidence="2" id="KW-1185">Reference proteome</keyword>
<evidence type="ECO:0000313" key="1">
    <source>
        <dbReference type="EMBL" id="MCW8086927.1"/>
    </source>
</evidence>
<dbReference type="RefSeq" id="WP_301591066.1">
    <property type="nucleotide sequence ID" value="NZ_JAPFQI010000012.1"/>
</dbReference>
<evidence type="ECO:0000313" key="2">
    <source>
        <dbReference type="Proteomes" id="UP001526430"/>
    </source>
</evidence>
<gene>
    <name evidence="1" type="ORF">OF850_14930</name>
</gene>
<organism evidence="1 2">
    <name type="scientific">Sabulicella glaciei</name>
    <dbReference type="NCBI Taxonomy" id="2984948"/>
    <lineage>
        <taxon>Bacteria</taxon>
        <taxon>Pseudomonadati</taxon>
        <taxon>Pseudomonadota</taxon>
        <taxon>Alphaproteobacteria</taxon>
        <taxon>Acetobacterales</taxon>
        <taxon>Acetobacteraceae</taxon>
        <taxon>Sabulicella</taxon>
    </lineage>
</organism>